<evidence type="ECO:0000313" key="2">
    <source>
        <dbReference type="Proteomes" id="UP000320359"/>
    </source>
</evidence>
<comment type="caution">
    <text evidence="1">The sequence shown here is derived from an EMBL/GenBank/DDBJ whole genome shotgun (WGS) entry which is preliminary data.</text>
</comment>
<dbReference type="AlphaFoldDB" id="A0A552X4I3"/>
<organism evidence="1 2">
    <name type="scientific">Aliidiomarina halalkaliphila</name>
    <dbReference type="NCBI Taxonomy" id="2593535"/>
    <lineage>
        <taxon>Bacteria</taxon>
        <taxon>Pseudomonadati</taxon>
        <taxon>Pseudomonadota</taxon>
        <taxon>Gammaproteobacteria</taxon>
        <taxon>Alteromonadales</taxon>
        <taxon>Idiomarinaceae</taxon>
        <taxon>Aliidiomarina</taxon>
    </lineage>
</organism>
<name>A0A552X4I3_9GAMM</name>
<proteinExistence type="predicted"/>
<keyword evidence="2" id="KW-1185">Reference proteome</keyword>
<dbReference type="Proteomes" id="UP000320359">
    <property type="component" value="Unassembled WGS sequence"/>
</dbReference>
<protein>
    <recommendedName>
        <fullName evidence="3">HNH endonuclease</fullName>
    </recommendedName>
</protein>
<accession>A0A552X4I3</accession>
<evidence type="ECO:0008006" key="3">
    <source>
        <dbReference type="Google" id="ProtNLM"/>
    </source>
</evidence>
<gene>
    <name evidence="1" type="ORF">FM042_03435</name>
</gene>
<reference evidence="1 2" key="1">
    <citation type="submission" date="2019-07" db="EMBL/GenBank/DDBJ databases">
        <authorList>
            <person name="Yang M."/>
            <person name="Zhao D."/>
            <person name="Xiang H."/>
        </authorList>
    </citation>
    <scope>NUCLEOTIDE SEQUENCE [LARGE SCALE GENOMIC DNA]</scope>
    <source>
        <strain evidence="1 2">IM1326</strain>
    </source>
</reference>
<dbReference type="OrthoDB" id="1425173at2"/>
<dbReference type="EMBL" id="VJWL01000001">
    <property type="protein sequence ID" value="TRW49915.1"/>
    <property type="molecule type" value="Genomic_DNA"/>
</dbReference>
<dbReference type="RefSeq" id="WP_143234334.1">
    <property type="nucleotide sequence ID" value="NZ_VJWL01000001.1"/>
</dbReference>
<sequence>MSDLRKVCFFCNEVIEGKKTLEHIIPNSLLGKLGIKEQTITGQKETQYSRVKVPAHSSCNSEFGSNYESRVLKLLDDPDSLYEAIKSEEAGIPIMYGPDESKTAMITTWMSKIYYGLFYYDLISTQDEGWREVCSSVVMGKNFEYVRASYKHGHGFQLPSSLYVFKTNNATTDLVTLVDPSSILLKIGSLTLVLCICDGYLTKNYLNGEVLERLRDWVRQEDERDIEFPSHKLALGEIVALRSCIPKTPKFISSDNQIINMSLSTMVANPDEYYRIDDQALSNARVEILREFNIELG</sequence>
<evidence type="ECO:0000313" key="1">
    <source>
        <dbReference type="EMBL" id="TRW49915.1"/>
    </source>
</evidence>